<gene>
    <name evidence="1" type="ORF">B0J13DRAFT_641104</name>
</gene>
<dbReference type="EMBL" id="JAGMUU010000017">
    <property type="protein sequence ID" value="KAH7134564.1"/>
    <property type="molecule type" value="Genomic_DNA"/>
</dbReference>
<dbReference type="AlphaFoldDB" id="A0A9P9ECD1"/>
<dbReference type="OrthoDB" id="5242294at2759"/>
<reference evidence="1" key="1">
    <citation type="journal article" date="2021" name="Nat. Commun.">
        <title>Genetic determinants of endophytism in the Arabidopsis root mycobiome.</title>
        <authorList>
            <person name="Mesny F."/>
            <person name="Miyauchi S."/>
            <person name="Thiergart T."/>
            <person name="Pickel B."/>
            <person name="Atanasova L."/>
            <person name="Karlsson M."/>
            <person name="Huettel B."/>
            <person name="Barry K.W."/>
            <person name="Haridas S."/>
            <person name="Chen C."/>
            <person name="Bauer D."/>
            <person name="Andreopoulos W."/>
            <person name="Pangilinan J."/>
            <person name="LaButti K."/>
            <person name="Riley R."/>
            <person name="Lipzen A."/>
            <person name="Clum A."/>
            <person name="Drula E."/>
            <person name="Henrissat B."/>
            <person name="Kohler A."/>
            <person name="Grigoriev I.V."/>
            <person name="Martin F.M."/>
            <person name="Hacquard S."/>
        </authorList>
    </citation>
    <scope>NUCLEOTIDE SEQUENCE</scope>
    <source>
        <strain evidence="1">MPI-CAGE-AT-0021</strain>
    </source>
</reference>
<organism evidence="1 2">
    <name type="scientific">Dactylonectria estremocensis</name>
    <dbReference type="NCBI Taxonomy" id="1079267"/>
    <lineage>
        <taxon>Eukaryota</taxon>
        <taxon>Fungi</taxon>
        <taxon>Dikarya</taxon>
        <taxon>Ascomycota</taxon>
        <taxon>Pezizomycotina</taxon>
        <taxon>Sordariomycetes</taxon>
        <taxon>Hypocreomycetidae</taxon>
        <taxon>Hypocreales</taxon>
        <taxon>Nectriaceae</taxon>
        <taxon>Dactylonectria</taxon>
    </lineage>
</organism>
<keyword evidence="2" id="KW-1185">Reference proteome</keyword>
<sequence length="355" mass="40089">MVAMRAHTAIHDGEDEDTTPFERANIFSYLGADRPFEGNILIEDNTVRDRNLGCGMAQWAPRKEGYCIAVIHREAFLYDGSTINTSILASVGTPGQTHHQFRGPMVALRRTPFETYEDITLADFRHIIDYFVSYAITKVRESDQDRGFLSLATIRGAKICCYGEIKLHGSEPHISVDITRGHPTRRYGAGDVSSISERLVMPLKLWKDPNIGTWRHPPGWHEIIGATSNQDAAFLMTRTDFENWGWAPPEWQVDLGNVIAVRVDDKNLTLDDFRAMCYFVRRKLQPMFEDALGLGSVLRTRKSVLDFITWENMQKYNAKMAEDVGSGGQSGGDEKLDDAGFESDEFFFDAETGFV</sequence>
<dbReference type="Proteomes" id="UP000717696">
    <property type="component" value="Unassembled WGS sequence"/>
</dbReference>
<evidence type="ECO:0000313" key="1">
    <source>
        <dbReference type="EMBL" id="KAH7134564.1"/>
    </source>
</evidence>
<protein>
    <submittedName>
        <fullName evidence="1">Uncharacterized protein</fullName>
    </submittedName>
</protein>
<accession>A0A9P9ECD1</accession>
<name>A0A9P9ECD1_9HYPO</name>
<evidence type="ECO:0000313" key="2">
    <source>
        <dbReference type="Proteomes" id="UP000717696"/>
    </source>
</evidence>
<comment type="caution">
    <text evidence="1">The sequence shown here is derived from an EMBL/GenBank/DDBJ whole genome shotgun (WGS) entry which is preliminary data.</text>
</comment>
<proteinExistence type="predicted"/>